<dbReference type="AlphaFoldDB" id="A0A6A6PCU6"/>
<feature type="region of interest" description="Disordered" evidence="1">
    <location>
        <begin position="246"/>
        <end position="284"/>
    </location>
</feature>
<protein>
    <submittedName>
        <fullName evidence="2">Uncharacterized protein</fullName>
    </submittedName>
</protein>
<dbReference type="PANTHER" id="PTHR40625">
    <property type="entry name" value="GTP-BINDING PROTEIN ESDC-RELATED"/>
    <property type="match status" value="1"/>
</dbReference>
<feature type="compositionally biased region" description="Acidic residues" evidence="1">
    <location>
        <begin position="431"/>
        <end position="440"/>
    </location>
</feature>
<feature type="compositionally biased region" description="Low complexity" evidence="1">
    <location>
        <begin position="555"/>
        <end position="570"/>
    </location>
</feature>
<proteinExistence type="predicted"/>
<keyword evidence="3" id="KW-1185">Reference proteome</keyword>
<organism evidence="2 3">
    <name type="scientific">Lineolata rhizophorae</name>
    <dbReference type="NCBI Taxonomy" id="578093"/>
    <lineage>
        <taxon>Eukaryota</taxon>
        <taxon>Fungi</taxon>
        <taxon>Dikarya</taxon>
        <taxon>Ascomycota</taxon>
        <taxon>Pezizomycotina</taxon>
        <taxon>Dothideomycetes</taxon>
        <taxon>Dothideomycetes incertae sedis</taxon>
        <taxon>Lineolatales</taxon>
        <taxon>Lineolataceae</taxon>
        <taxon>Lineolata</taxon>
    </lineage>
</organism>
<feature type="region of interest" description="Disordered" evidence="1">
    <location>
        <begin position="296"/>
        <end position="318"/>
    </location>
</feature>
<feature type="region of interest" description="Disordered" evidence="1">
    <location>
        <begin position="618"/>
        <end position="644"/>
    </location>
</feature>
<accession>A0A6A6PCU6</accession>
<feature type="region of interest" description="Disordered" evidence="1">
    <location>
        <begin position="423"/>
        <end position="480"/>
    </location>
</feature>
<feature type="compositionally biased region" description="Polar residues" evidence="1">
    <location>
        <begin position="465"/>
        <end position="479"/>
    </location>
</feature>
<feature type="region of interest" description="Disordered" evidence="1">
    <location>
        <begin position="149"/>
        <end position="234"/>
    </location>
</feature>
<dbReference type="OrthoDB" id="5422351at2759"/>
<evidence type="ECO:0000256" key="1">
    <source>
        <dbReference type="SAM" id="MobiDB-lite"/>
    </source>
</evidence>
<dbReference type="PANTHER" id="PTHR40625:SF1">
    <property type="entry name" value="AMP-ACTIVATED PROTEIN KINASE GLYCOGEN-BINDING DOMAIN-CONTAINING PROTEIN"/>
    <property type="match status" value="1"/>
</dbReference>
<reference evidence="2" key="1">
    <citation type="journal article" date="2020" name="Stud. Mycol.">
        <title>101 Dothideomycetes genomes: a test case for predicting lifestyles and emergence of pathogens.</title>
        <authorList>
            <person name="Haridas S."/>
            <person name="Albert R."/>
            <person name="Binder M."/>
            <person name="Bloem J."/>
            <person name="Labutti K."/>
            <person name="Salamov A."/>
            <person name="Andreopoulos B."/>
            <person name="Baker S."/>
            <person name="Barry K."/>
            <person name="Bills G."/>
            <person name="Bluhm B."/>
            <person name="Cannon C."/>
            <person name="Castanera R."/>
            <person name="Culley D."/>
            <person name="Daum C."/>
            <person name="Ezra D."/>
            <person name="Gonzalez J."/>
            <person name="Henrissat B."/>
            <person name="Kuo A."/>
            <person name="Liang C."/>
            <person name="Lipzen A."/>
            <person name="Lutzoni F."/>
            <person name="Magnuson J."/>
            <person name="Mondo S."/>
            <person name="Nolan M."/>
            <person name="Ohm R."/>
            <person name="Pangilinan J."/>
            <person name="Park H.-J."/>
            <person name="Ramirez L."/>
            <person name="Alfaro M."/>
            <person name="Sun H."/>
            <person name="Tritt A."/>
            <person name="Yoshinaga Y."/>
            <person name="Zwiers L.-H."/>
            <person name="Turgeon B."/>
            <person name="Goodwin S."/>
            <person name="Spatafora J."/>
            <person name="Crous P."/>
            <person name="Grigoriev I."/>
        </authorList>
    </citation>
    <scope>NUCLEOTIDE SEQUENCE</scope>
    <source>
        <strain evidence="2">ATCC 16933</strain>
    </source>
</reference>
<evidence type="ECO:0000313" key="2">
    <source>
        <dbReference type="EMBL" id="KAF2461805.1"/>
    </source>
</evidence>
<gene>
    <name evidence="2" type="ORF">BDY21DRAFT_1332</name>
</gene>
<dbReference type="EMBL" id="MU001670">
    <property type="protein sequence ID" value="KAF2461805.1"/>
    <property type="molecule type" value="Genomic_DNA"/>
</dbReference>
<dbReference type="Proteomes" id="UP000799766">
    <property type="component" value="Unassembled WGS sequence"/>
</dbReference>
<feature type="compositionally biased region" description="Basic residues" evidence="1">
    <location>
        <begin position="264"/>
        <end position="275"/>
    </location>
</feature>
<feature type="region of interest" description="Disordered" evidence="1">
    <location>
        <begin position="364"/>
        <end position="394"/>
    </location>
</feature>
<feature type="region of interest" description="Disordered" evidence="1">
    <location>
        <begin position="555"/>
        <end position="574"/>
    </location>
</feature>
<evidence type="ECO:0000313" key="3">
    <source>
        <dbReference type="Proteomes" id="UP000799766"/>
    </source>
</evidence>
<name>A0A6A6PCU6_9PEZI</name>
<sequence length="684" mass="73864">MDSTALVAFIFEAPFHAQTVELLGSWDNFATPYRMQMDTRKGALHWTGCFSFNDIVFDGDLYKLSSKRNGGLRMGGTYWYYYRIDGDVEYHDPRKPATTSCPLLPGQSVNLLEIPFDSTFANVKPGAPINKISYHSAFTLDPNAKFLLPKPVPETPRSLSPSPARRQAKSARLAVSAEDLRAQTRVHLPPSPVSPPDSSGFLRSAPAGKAIASRPSTSRGADARKTKSASGSPSLSFKSAFALFKGERPSNGDLKSSGSSERGRSRRRRLSRRHSAKELEIGRPVLISRTDEGRYCIPLSSPEQHDQNDVPQFEPQQPAPGLSSNVAFGMSPLKSNPVDADKDILETLGQQHCWGDECISPCTSNAPQRSSDDMTRYPYLSDPMSTSSRAPSPFRNPFASVWEEEEDFGLDIREIEPSPPLRSRFSAWTIDSEDLEDDGPEPGPQGRDGKATAEAGADAEDDEISSPTFSGFTESTASWARTPCHEDADRDVFEYPFDQVSDVVEWYGADGADGEEDQRRHEDSMSMLPAHATATTTAAITSISAASTTTLTATTTTTGSANTAAPSTTRAPPPKPLQLDLQPPPHPYHFAHLDLRSPPSGGAGPDVRRKTACFGISPASSPAATQEEFPAEVSGRRGQGSGVGSVGGVEMGLAKGMGIEVDVRQPPAVEMLVSEFGYLGEAVM</sequence>